<protein>
    <recommendedName>
        <fullName evidence="2">Phage tail assembly protein</fullName>
    </recommendedName>
</protein>
<comment type="caution">
    <text evidence="1">The sequence shown here is derived from an EMBL/GenBank/DDBJ whole genome shotgun (WGS) entry which is preliminary data.</text>
</comment>
<reference evidence="1" key="1">
    <citation type="submission" date="2024-02" db="EMBL/GenBank/DDBJ databases">
        <authorList>
            <consortium name="Clinical and Environmental Microbiology Branch: Whole genome sequencing antimicrobial resistance pathogens in the healthcare setting"/>
        </authorList>
    </citation>
    <scope>NUCLEOTIDE SEQUENCE</scope>
    <source>
        <strain evidence="1">2023KU-00017</strain>
    </source>
</reference>
<dbReference type="EMBL" id="ABKJEP030000009">
    <property type="protein sequence ID" value="EMO9455878.1"/>
    <property type="molecule type" value="Genomic_DNA"/>
</dbReference>
<gene>
    <name evidence="1" type="ORF">PN925_001223</name>
</gene>
<evidence type="ECO:0000313" key="1">
    <source>
        <dbReference type="EMBL" id="EMO9455878.1"/>
    </source>
</evidence>
<name>A0AAI9HQI1_MORMO</name>
<accession>A0AAI9HQI1</accession>
<dbReference type="AlphaFoldDB" id="A0AAI9HQI1"/>
<organism evidence="1">
    <name type="scientific">Morganella morganii</name>
    <name type="common">Proteus morganii</name>
    <dbReference type="NCBI Taxonomy" id="582"/>
    <lineage>
        <taxon>Bacteria</taxon>
        <taxon>Pseudomonadati</taxon>
        <taxon>Pseudomonadota</taxon>
        <taxon>Gammaproteobacteria</taxon>
        <taxon>Enterobacterales</taxon>
        <taxon>Morganellaceae</taxon>
        <taxon>Morganella</taxon>
    </lineage>
</organism>
<sequence length="118" mass="13228">MAELKPLMLLDGIDHNGKRHLIFAVKIPVMRDVYDALDETEEACGSTETKGADLYYRMALTKRALTQLGDISLEDITTDFLLDNLTSMDYDVIDSAIDDAKKKRRAENNDETVSEPSS</sequence>
<evidence type="ECO:0008006" key="2">
    <source>
        <dbReference type="Google" id="ProtNLM"/>
    </source>
</evidence>
<proteinExistence type="predicted"/>